<dbReference type="InterPro" id="IPR036390">
    <property type="entry name" value="WH_DNA-bd_sf"/>
</dbReference>
<dbReference type="PANTHER" id="PTHR43537:SF52">
    <property type="entry name" value="FATTY ACID METABOLISM REGULATOR PROTEIN"/>
    <property type="match status" value="1"/>
</dbReference>
<evidence type="ECO:0000256" key="3">
    <source>
        <dbReference type="ARBA" id="ARBA00023163"/>
    </source>
</evidence>
<dbReference type="SUPFAM" id="SSF46785">
    <property type="entry name" value="Winged helix' DNA-binding domain"/>
    <property type="match status" value="1"/>
</dbReference>
<comment type="caution">
    <text evidence="5">The sequence shown here is derived from an EMBL/GenBank/DDBJ whole genome shotgun (WGS) entry which is preliminary data.</text>
</comment>
<proteinExistence type="predicted"/>
<evidence type="ECO:0000259" key="4">
    <source>
        <dbReference type="PROSITE" id="PS50949"/>
    </source>
</evidence>
<keyword evidence="3" id="KW-0804">Transcription</keyword>
<dbReference type="InterPro" id="IPR000524">
    <property type="entry name" value="Tscrpt_reg_HTH_GntR"/>
</dbReference>
<dbReference type="SUPFAM" id="SSF48008">
    <property type="entry name" value="GntR ligand-binding domain-like"/>
    <property type="match status" value="1"/>
</dbReference>
<dbReference type="Proteomes" id="UP000601789">
    <property type="component" value="Unassembled WGS sequence"/>
</dbReference>
<gene>
    <name evidence="5" type="ORF">IOD40_08165</name>
</gene>
<protein>
    <submittedName>
        <fullName evidence="5">GntR family transcriptional regulator</fullName>
    </submittedName>
</protein>
<accession>A0ABS0SDB7</accession>
<evidence type="ECO:0000313" key="5">
    <source>
        <dbReference type="EMBL" id="MBI1620635.1"/>
    </source>
</evidence>
<dbReference type="Gene3D" id="1.20.120.530">
    <property type="entry name" value="GntR ligand-binding domain-like"/>
    <property type="match status" value="1"/>
</dbReference>
<organism evidence="5 6">
    <name type="scientific">Aquamicrobium zhengzhouense</name>
    <dbReference type="NCBI Taxonomy" id="2781738"/>
    <lineage>
        <taxon>Bacteria</taxon>
        <taxon>Pseudomonadati</taxon>
        <taxon>Pseudomonadota</taxon>
        <taxon>Alphaproteobacteria</taxon>
        <taxon>Hyphomicrobiales</taxon>
        <taxon>Phyllobacteriaceae</taxon>
        <taxon>Aquamicrobium</taxon>
    </lineage>
</organism>
<dbReference type="RefSeq" id="WP_198476047.1">
    <property type="nucleotide sequence ID" value="NZ_JADGMQ010000004.1"/>
</dbReference>
<reference evidence="5 6" key="1">
    <citation type="submission" date="2020-10" db="EMBL/GenBank/DDBJ databases">
        <title>Aquamicrobium zhengzhouensis sp. nov., a exopolysaccharide producing bacterium isolated from farmland soil.</title>
        <authorList>
            <person name="Wang X."/>
        </authorList>
    </citation>
    <scope>NUCLEOTIDE SEQUENCE [LARGE SCALE GENOMIC DNA]</scope>
    <source>
        <strain evidence="6">cd-1</strain>
    </source>
</reference>
<dbReference type="Gene3D" id="1.10.10.10">
    <property type="entry name" value="Winged helix-like DNA-binding domain superfamily/Winged helix DNA-binding domain"/>
    <property type="match status" value="1"/>
</dbReference>
<dbReference type="Pfam" id="PF00392">
    <property type="entry name" value="GntR"/>
    <property type="match status" value="1"/>
</dbReference>
<evidence type="ECO:0000256" key="2">
    <source>
        <dbReference type="ARBA" id="ARBA00023125"/>
    </source>
</evidence>
<keyword evidence="1" id="KW-0805">Transcription regulation</keyword>
<dbReference type="Pfam" id="PF07729">
    <property type="entry name" value="FCD"/>
    <property type="match status" value="1"/>
</dbReference>
<keyword evidence="6" id="KW-1185">Reference proteome</keyword>
<dbReference type="SMART" id="SM00345">
    <property type="entry name" value="HTH_GNTR"/>
    <property type="match status" value="1"/>
</dbReference>
<dbReference type="SMART" id="SM00895">
    <property type="entry name" value="FCD"/>
    <property type="match status" value="1"/>
</dbReference>
<sequence length="300" mass="33508">MKTPGLAARIAAAIGNEIREGRLAPGTHLVAQIIADQYAVSRFPASEALNLLVKQGLARKVKHRGVFVNDLSPAQMAPAEIEIDLIEKTYALLADDVLEGRLPQTVSATLLRENYGLTQAQVQTLLTRIVKEGWLEPRSGYGYAFTEMLTSPDALVQTYRMRRALEPSALLEPSYHIESSVVQRLRGIEEHLLNGGIETMSAEELYDRGVNFHEAIVGASRNPFFLDALKRINSIRRLLAYRSMGSRGRYFQQAREHLEILDLLERGENEEAAAKLEVHLSTVIQNLDDIRPLLEGRSVQ</sequence>
<dbReference type="EMBL" id="JADGMQ010000004">
    <property type="protein sequence ID" value="MBI1620635.1"/>
    <property type="molecule type" value="Genomic_DNA"/>
</dbReference>
<dbReference type="PROSITE" id="PS50949">
    <property type="entry name" value="HTH_GNTR"/>
    <property type="match status" value="1"/>
</dbReference>
<feature type="domain" description="HTH gntR-type" evidence="4">
    <location>
        <begin position="4"/>
        <end position="71"/>
    </location>
</feature>
<dbReference type="InterPro" id="IPR036388">
    <property type="entry name" value="WH-like_DNA-bd_sf"/>
</dbReference>
<dbReference type="InterPro" id="IPR011711">
    <property type="entry name" value="GntR_C"/>
</dbReference>
<keyword evidence="2" id="KW-0238">DNA-binding</keyword>
<dbReference type="PANTHER" id="PTHR43537">
    <property type="entry name" value="TRANSCRIPTIONAL REGULATOR, GNTR FAMILY"/>
    <property type="match status" value="1"/>
</dbReference>
<evidence type="ECO:0000313" key="6">
    <source>
        <dbReference type="Proteomes" id="UP000601789"/>
    </source>
</evidence>
<evidence type="ECO:0000256" key="1">
    <source>
        <dbReference type="ARBA" id="ARBA00023015"/>
    </source>
</evidence>
<dbReference type="InterPro" id="IPR008920">
    <property type="entry name" value="TF_FadR/GntR_C"/>
</dbReference>
<name>A0ABS0SDB7_9HYPH</name>